<reference evidence="2" key="1">
    <citation type="submission" date="2021-06" db="EMBL/GenBank/DDBJ databases">
        <title>Comparative genomics, transcriptomics and evolutionary studies reveal genomic signatures of adaptation to plant cell wall in hemibiotrophic fungi.</title>
        <authorList>
            <consortium name="DOE Joint Genome Institute"/>
            <person name="Baroncelli R."/>
            <person name="Diaz J.F."/>
            <person name="Benocci T."/>
            <person name="Peng M."/>
            <person name="Battaglia E."/>
            <person name="Haridas S."/>
            <person name="Andreopoulos W."/>
            <person name="Labutti K."/>
            <person name="Pangilinan J."/>
            <person name="Floch G.L."/>
            <person name="Makela M.R."/>
            <person name="Henrissat B."/>
            <person name="Grigoriev I.V."/>
            <person name="Crouch J.A."/>
            <person name="De Vries R.P."/>
            <person name="Sukno S.A."/>
            <person name="Thon M.R."/>
        </authorList>
    </citation>
    <scope>NUCLEOTIDE SEQUENCE</scope>
    <source>
        <strain evidence="2">CBS 102054</strain>
    </source>
</reference>
<accession>A0AAJ0EJU0</accession>
<name>A0AAJ0EJU0_9PEZI</name>
<feature type="compositionally biased region" description="Basic residues" evidence="1">
    <location>
        <begin position="56"/>
        <end position="65"/>
    </location>
</feature>
<organism evidence="2 3">
    <name type="scientific">Colletotrichum phormii</name>
    <dbReference type="NCBI Taxonomy" id="359342"/>
    <lineage>
        <taxon>Eukaryota</taxon>
        <taxon>Fungi</taxon>
        <taxon>Dikarya</taxon>
        <taxon>Ascomycota</taxon>
        <taxon>Pezizomycotina</taxon>
        <taxon>Sordariomycetes</taxon>
        <taxon>Hypocreomycetidae</taxon>
        <taxon>Glomerellales</taxon>
        <taxon>Glomerellaceae</taxon>
        <taxon>Colletotrichum</taxon>
        <taxon>Colletotrichum acutatum species complex</taxon>
    </lineage>
</organism>
<evidence type="ECO:0000313" key="2">
    <source>
        <dbReference type="EMBL" id="KAK1654421.1"/>
    </source>
</evidence>
<sequence length="156" mass="17374">MLPRPKPPRQETQTGPSSCRWHVPSPALISSTSATRGVWVPPSLRHQTRPRETVTRHHGQRKKRHALDGRPSQRKWLTHSSFQLLSFFSSTSVSAVCTATINSLQEARVRTHYSSRPCHTGVSCLLTPEMPAAGRASATERFSGDRSLVFTQPDAH</sequence>
<evidence type="ECO:0000313" key="3">
    <source>
        <dbReference type="Proteomes" id="UP001243989"/>
    </source>
</evidence>
<comment type="caution">
    <text evidence="2">The sequence shown here is derived from an EMBL/GenBank/DDBJ whole genome shotgun (WGS) entry which is preliminary data.</text>
</comment>
<dbReference type="Proteomes" id="UP001243989">
    <property type="component" value="Unassembled WGS sequence"/>
</dbReference>
<proteinExistence type="predicted"/>
<dbReference type="AlphaFoldDB" id="A0AAJ0EJU0"/>
<protein>
    <submittedName>
        <fullName evidence="2">Uncharacterized protein</fullName>
    </submittedName>
</protein>
<dbReference type="EMBL" id="JAHMHQ010000002">
    <property type="protein sequence ID" value="KAK1654421.1"/>
    <property type="molecule type" value="Genomic_DNA"/>
</dbReference>
<feature type="region of interest" description="Disordered" evidence="1">
    <location>
        <begin position="1"/>
        <end position="73"/>
    </location>
</feature>
<evidence type="ECO:0000256" key="1">
    <source>
        <dbReference type="SAM" id="MobiDB-lite"/>
    </source>
</evidence>
<gene>
    <name evidence="2" type="ORF">BDP81DRAFT_83080</name>
</gene>
<dbReference type="RefSeq" id="XP_060450465.1">
    <property type="nucleotide sequence ID" value="XM_060596350.1"/>
</dbReference>
<keyword evidence="3" id="KW-1185">Reference proteome</keyword>
<dbReference type="GeneID" id="85481212"/>